<protein>
    <submittedName>
        <fullName evidence="2">Uncharacterized protein</fullName>
    </submittedName>
</protein>
<dbReference type="OrthoDB" id="4821403at2759"/>
<proteinExistence type="predicted"/>
<dbReference type="Proteomes" id="UP000193144">
    <property type="component" value="Unassembled WGS sequence"/>
</dbReference>
<comment type="caution">
    <text evidence="2">The sequence shown here is derived from an EMBL/GenBank/DDBJ whole genome shotgun (WGS) entry which is preliminary data.</text>
</comment>
<dbReference type="AlphaFoldDB" id="A0A1Y2A5V3"/>
<organism evidence="2 3">
    <name type="scientific">Clohesyomyces aquaticus</name>
    <dbReference type="NCBI Taxonomy" id="1231657"/>
    <lineage>
        <taxon>Eukaryota</taxon>
        <taxon>Fungi</taxon>
        <taxon>Dikarya</taxon>
        <taxon>Ascomycota</taxon>
        <taxon>Pezizomycotina</taxon>
        <taxon>Dothideomycetes</taxon>
        <taxon>Pleosporomycetidae</taxon>
        <taxon>Pleosporales</taxon>
        <taxon>Lindgomycetaceae</taxon>
        <taxon>Clohesyomyces</taxon>
    </lineage>
</organism>
<accession>A0A1Y2A5V3</accession>
<dbReference type="EMBL" id="MCFA01000012">
    <property type="protein sequence ID" value="ORY17405.1"/>
    <property type="molecule type" value="Genomic_DNA"/>
</dbReference>
<feature type="chain" id="PRO_5012892261" evidence="1">
    <location>
        <begin position="19"/>
        <end position="240"/>
    </location>
</feature>
<evidence type="ECO:0000256" key="1">
    <source>
        <dbReference type="SAM" id="SignalP"/>
    </source>
</evidence>
<reference evidence="2 3" key="1">
    <citation type="submission" date="2016-07" db="EMBL/GenBank/DDBJ databases">
        <title>Pervasive Adenine N6-methylation of Active Genes in Fungi.</title>
        <authorList>
            <consortium name="DOE Joint Genome Institute"/>
            <person name="Mondo S.J."/>
            <person name="Dannebaum R.O."/>
            <person name="Kuo R.C."/>
            <person name="Labutti K."/>
            <person name="Haridas S."/>
            <person name="Kuo A."/>
            <person name="Salamov A."/>
            <person name="Ahrendt S.R."/>
            <person name="Lipzen A."/>
            <person name="Sullivan W."/>
            <person name="Andreopoulos W.B."/>
            <person name="Clum A."/>
            <person name="Lindquist E."/>
            <person name="Daum C."/>
            <person name="Ramamoorthy G.K."/>
            <person name="Gryganskyi A."/>
            <person name="Culley D."/>
            <person name="Magnuson J.K."/>
            <person name="James T.Y."/>
            <person name="O'Malley M.A."/>
            <person name="Stajich J.E."/>
            <person name="Spatafora J.W."/>
            <person name="Visel A."/>
            <person name="Grigoriev I.V."/>
        </authorList>
    </citation>
    <scope>NUCLEOTIDE SEQUENCE [LARGE SCALE GENOMIC DNA]</scope>
    <source>
        <strain evidence="2 3">CBS 115471</strain>
    </source>
</reference>
<evidence type="ECO:0000313" key="3">
    <source>
        <dbReference type="Proteomes" id="UP000193144"/>
    </source>
</evidence>
<gene>
    <name evidence="2" type="ORF">BCR34DRAFT_37207</name>
</gene>
<keyword evidence="3" id="KW-1185">Reference proteome</keyword>
<evidence type="ECO:0000313" key="2">
    <source>
        <dbReference type="EMBL" id="ORY17405.1"/>
    </source>
</evidence>
<sequence>MPSMILLGVVALLSIAAAVPYPPPIRCGERAVQVRLPPAFDGGNSSRYWTPYPVGWYFKPWDMVFASNPANLALRNFQYDPTPVDPAQPRGLVNDLGSFQIPGNDTVFTTYGVDTPDPLYPAVLHYSGTGILTGAFSDYSVLAWGCDENKLPYYVNYATFTELTQTPAGIDILSTSVTGMDSKTLAEIKRKLKALGNAEISGMADGLQPMTNDGARDGQPRVDTCDELCKSNVNLLAVLG</sequence>
<feature type="signal peptide" evidence="1">
    <location>
        <begin position="1"/>
        <end position="18"/>
    </location>
</feature>
<keyword evidence="1" id="KW-0732">Signal</keyword>
<name>A0A1Y2A5V3_9PLEO</name>